<gene>
    <name evidence="2" type="ORF">EJ04DRAFT_7115</name>
</gene>
<proteinExistence type="predicted"/>
<sequence length="228" mass="26346">MANLDRSTIPDQLLEVHQAIARGNMDHIFDQIPKVDELHFEPMSKETSKILSGKGTLLDHRLFLGEGDNWSAWAYVRCLNQRTEVAIRVVQNKRNIVTYKATSILDMSRFRLMYPFQALNKNNAQNEQRQLKLLIQYYFLEGRFADRIFSNQNNYLVLLSGLRIVEMCYMDLPGDPNNISHNLLAPYRPRPKQRPFDRSAGSEEPEPMDSQDTPMTGMPTSRTEEAVP</sequence>
<evidence type="ECO:0000313" key="3">
    <source>
        <dbReference type="Proteomes" id="UP000799444"/>
    </source>
</evidence>
<protein>
    <submittedName>
        <fullName evidence="2">Uncharacterized protein</fullName>
    </submittedName>
</protein>
<keyword evidence="3" id="KW-1185">Reference proteome</keyword>
<feature type="compositionally biased region" description="Polar residues" evidence="1">
    <location>
        <begin position="210"/>
        <end position="221"/>
    </location>
</feature>
<comment type="caution">
    <text evidence="2">The sequence shown here is derived from an EMBL/GenBank/DDBJ whole genome shotgun (WGS) entry which is preliminary data.</text>
</comment>
<feature type="region of interest" description="Disordered" evidence="1">
    <location>
        <begin position="183"/>
        <end position="228"/>
    </location>
</feature>
<dbReference type="Proteomes" id="UP000799444">
    <property type="component" value="Unassembled WGS sequence"/>
</dbReference>
<evidence type="ECO:0000256" key="1">
    <source>
        <dbReference type="SAM" id="MobiDB-lite"/>
    </source>
</evidence>
<name>A0A9P4R909_9PLEO</name>
<organism evidence="2 3">
    <name type="scientific">Polyplosphaeria fusca</name>
    <dbReference type="NCBI Taxonomy" id="682080"/>
    <lineage>
        <taxon>Eukaryota</taxon>
        <taxon>Fungi</taxon>
        <taxon>Dikarya</taxon>
        <taxon>Ascomycota</taxon>
        <taxon>Pezizomycotina</taxon>
        <taxon>Dothideomycetes</taxon>
        <taxon>Pleosporomycetidae</taxon>
        <taxon>Pleosporales</taxon>
        <taxon>Tetraplosphaeriaceae</taxon>
        <taxon>Polyplosphaeria</taxon>
    </lineage>
</organism>
<accession>A0A9P4R909</accession>
<evidence type="ECO:0000313" key="2">
    <source>
        <dbReference type="EMBL" id="KAF2738904.1"/>
    </source>
</evidence>
<dbReference type="OrthoDB" id="10644836at2759"/>
<reference evidence="2" key="1">
    <citation type="journal article" date="2020" name="Stud. Mycol.">
        <title>101 Dothideomycetes genomes: a test case for predicting lifestyles and emergence of pathogens.</title>
        <authorList>
            <person name="Haridas S."/>
            <person name="Albert R."/>
            <person name="Binder M."/>
            <person name="Bloem J."/>
            <person name="Labutti K."/>
            <person name="Salamov A."/>
            <person name="Andreopoulos B."/>
            <person name="Baker S."/>
            <person name="Barry K."/>
            <person name="Bills G."/>
            <person name="Bluhm B."/>
            <person name="Cannon C."/>
            <person name="Castanera R."/>
            <person name="Culley D."/>
            <person name="Daum C."/>
            <person name="Ezra D."/>
            <person name="Gonzalez J."/>
            <person name="Henrissat B."/>
            <person name="Kuo A."/>
            <person name="Liang C."/>
            <person name="Lipzen A."/>
            <person name="Lutzoni F."/>
            <person name="Magnuson J."/>
            <person name="Mondo S."/>
            <person name="Nolan M."/>
            <person name="Ohm R."/>
            <person name="Pangilinan J."/>
            <person name="Park H.-J."/>
            <person name="Ramirez L."/>
            <person name="Alfaro M."/>
            <person name="Sun H."/>
            <person name="Tritt A."/>
            <person name="Yoshinaga Y."/>
            <person name="Zwiers L.-H."/>
            <person name="Turgeon B."/>
            <person name="Goodwin S."/>
            <person name="Spatafora J."/>
            <person name="Crous P."/>
            <person name="Grigoriev I."/>
        </authorList>
    </citation>
    <scope>NUCLEOTIDE SEQUENCE</scope>
    <source>
        <strain evidence="2">CBS 125425</strain>
    </source>
</reference>
<dbReference type="AlphaFoldDB" id="A0A9P4R909"/>
<dbReference type="EMBL" id="ML996106">
    <property type="protein sequence ID" value="KAF2738904.1"/>
    <property type="molecule type" value="Genomic_DNA"/>
</dbReference>